<dbReference type="EMBL" id="FNKK01000002">
    <property type="protein sequence ID" value="SDQ98276.1"/>
    <property type="molecule type" value="Genomic_DNA"/>
</dbReference>
<evidence type="ECO:0000313" key="3">
    <source>
        <dbReference type="Proteomes" id="UP000217103"/>
    </source>
</evidence>
<sequence>MTNRTNPVVAAPAGAAAVRPGAGRITAGIVAVAAILPYLALKTVWSFGGTIGLADIGAADEDTLRALNLLTFGMDLVALVLALAFTRPWGLRLPVWLVILPMWVGTGFLAPIAILVPIQVLILGAEAETAGGPVQPWVYAVVYTGFVVQGLALMTAFALYARDRWPWLFVAGGTARGATYSLQVVLAWGAGVFCVGIGALRLLWAFGGTVGLPGWLVAEYDATVRTQTGVFGLACLVAAAGLAGMLRGGPWPFWIPLAAAWGGAGVMFSWSIWSTALTLIPNPFGGPVRLAAVPALTDLFATLAAVVVGLTAAFLLAERAALAGQAGEGAAADGS</sequence>
<dbReference type="Proteomes" id="UP000217103">
    <property type="component" value="Unassembled WGS sequence"/>
</dbReference>
<feature type="transmembrane region" description="Helical" evidence="1">
    <location>
        <begin position="65"/>
        <end position="85"/>
    </location>
</feature>
<evidence type="ECO:0000313" key="2">
    <source>
        <dbReference type="EMBL" id="SDQ98276.1"/>
    </source>
</evidence>
<keyword evidence="1" id="KW-0812">Transmembrane</keyword>
<dbReference type="OrthoDB" id="4964568at2"/>
<proteinExistence type="predicted"/>
<name>A0A1H1FCT9_9ACTN</name>
<feature type="transmembrane region" description="Helical" evidence="1">
    <location>
        <begin position="182"/>
        <end position="206"/>
    </location>
</feature>
<feature type="transmembrane region" description="Helical" evidence="1">
    <location>
        <begin position="226"/>
        <end position="246"/>
    </location>
</feature>
<feature type="transmembrane region" description="Helical" evidence="1">
    <location>
        <begin position="25"/>
        <end position="45"/>
    </location>
</feature>
<reference evidence="2 3" key="1">
    <citation type="submission" date="2016-10" db="EMBL/GenBank/DDBJ databases">
        <authorList>
            <person name="de Groot N.N."/>
        </authorList>
    </citation>
    <scope>NUCLEOTIDE SEQUENCE [LARGE SCALE GENOMIC DNA]</scope>
    <source>
        <strain evidence="2 3">DSM 43794</strain>
    </source>
</reference>
<gene>
    <name evidence="2" type="ORF">SAMN04489764_2896</name>
</gene>
<organism evidence="2 3">
    <name type="scientific">Thermostaphylospora chromogena</name>
    <dbReference type="NCBI Taxonomy" id="35622"/>
    <lineage>
        <taxon>Bacteria</taxon>
        <taxon>Bacillati</taxon>
        <taxon>Actinomycetota</taxon>
        <taxon>Actinomycetes</taxon>
        <taxon>Streptosporangiales</taxon>
        <taxon>Thermomonosporaceae</taxon>
        <taxon>Thermostaphylospora</taxon>
    </lineage>
</organism>
<keyword evidence="1" id="KW-0472">Membrane</keyword>
<feature type="transmembrane region" description="Helical" evidence="1">
    <location>
        <begin position="97"/>
        <end position="125"/>
    </location>
</feature>
<protein>
    <recommendedName>
        <fullName evidence="4">LigA protein</fullName>
    </recommendedName>
</protein>
<feature type="transmembrane region" description="Helical" evidence="1">
    <location>
        <begin position="253"/>
        <end position="273"/>
    </location>
</feature>
<accession>A0A1H1FCT9</accession>
<dbReference type="AlphaFoldDB" id="A0A1H1FCT9"/>
<feature type="transmembrane region" description="Helical" evidence="1">
    <location>
        <begin position="137"/>
        <end position="161"/>
    </location>
</feature>
<evidence type="ECO:0000256" key="1">
    <source>
        <dbReference type="SAM" id="Phobius"/>
    </source>
</evidence>
<keyword evidence="1" id="KW-1133">Transmembrane helix</keyword>
<feature type="transmembrane region" description="Helical" evidence="1">
    <location>
        <begin position="293"/>
        <end position="317"/>
    </location>
</feature>
<evidence type="ECO:0008006" key="4">
    <source>
        <dbReference type="Google" id="ProtNLM"/>
    </source>
</evidence>
<dbReference type="RefSeq" id="WP_093259517.1">
    <property type="nucleotide sequence ID" value="NZ_FNKK01000002.1"/>
</dbReference>
<keyword evidence="3" id="KW-1185">Reference proteome</keyword>